<feature type="non-terminal residue" evidence="1">
    <location>
        <position position="83"/>
    </location>
</feature>
<accession>A0A1H8V904</accession>
<sequence>MVSLRRLAWMCRDLAKHHVDDPDVPAAPDGADGYAEWVQIALILYRVELEKSLRETEDYLNEMPGVLAVFGLDEAPHYSSFCR</sequence>
<keyword evidence="2" id="KW-1185">Reference proteome</keyword>
<protein>
    <submittedName>
        <fullName evidence="1">Transposase, IS5 family</fullName>
    </submittedName>
</protein>
<name>A0A1H8V904_9EURY</name>
<proteinExistence type="predicted"/>
<reference evidence="2" key="1">
    <citation type="submission" date="2016-10" db="EMBL/GenBank/DDBJ databases">
        <authorList>
            <person name="Varghese N."/>
            <person name="Submissions S."/>
        </authorList>
    </citation>
    <scope>NUCLEOTIDE SEQUENCE [LARGE SCALE GENOMIC DNA]</scope>
    <source>
        <strain evidence="2">CGMCC 1.10121</strain>
    </source>
</reference>
<dbReference type="Proteomes" id="UP000199126">
    <property type="component" value="Unassembled WGS sequence"/>
</dbReference>
<evidence type="ECO:0000313" key="1">
    <source>
        <dbReference type="EMBL" id="SEP11879.1"/>
    </source>
</evidence>
<organism evidence="1 2">
    <name type="scientific">Halogranum amylolyticum</name>
    <dbReference type="NCBI Taxonomy" id="660520"/>
    <lineage>
        <taxon>Archaea</taxon>
        <taxon>Methanobacteriati</taxon>
        <taxon>Methanobacteriota</taxon>
        <taxon>Stenosarchaea group</taxon>
        <taxon>Halobacteria</taxon>
        <taxon>Halobacteriales</taxon>
        <taxon>Haloferacaceae</taxon>
    </lineage>
</organism>
<gene>
    <name evidence="1" type="ORF">SAMN04487948_1151</name>
</gene>
<evidence type="ECO:0000313" key="2">
    <source>
        <dbReference type="Proteomes" id="UP000199126"/>
    </source>
</evidence>
<dbReference type="EMBL" id="FODV01000015">
    <property type="protein sequence ID" value="SEP11879.1"/>
    <property type="molecule type" value="Genomic_DNA"/>
</dbReference>
<dbReference type="AlphaFoldDB" id="A0A1H8V904"/>
<dbReference type="OrthoDB" id="110773at2157"/>